<keyword evidence="7" id="KW-1185">Reference proteome</keyword>
<dbReference type="InterPro" id="IPR051137">
    <property type="entry name" value="PP4R3-like"/>
</dbReference>
<protein>
    <recommendedName>
        <fullName evidence="8">Serine/threonine-protein phosphatase 4 regulatory subunit 3-like central domain-containing protein</fullName>
    </recommendedName>
</protein>
<dbReference type="PANTHER" id="PTHR23318">
    <property type="entry name" value="ATP SYNTHASE GAMMA-RELATED"/>
    <property type="match status" value="1"/>
</dbReference>
<gene>
    <name evidence="6" type="ORF">FNV43_RR00971</name>
</gene>
<dbReference type="Proteomes" id="UP000796880">
    <property type="component" value="Unassembled WGS sequence"/>
</dbReference>
<dbReference type="InterPro" id="IPR016024">
    <property type="entry name" value="ARM-type_fold"/>
</dbReference>
<organism evidence="6 7">
    <name type="scientific">Rhamnella rubrinervis</name>
    <dbReference type="NCBI Taxonomy" id="2594499"/>
    <lineage>
        <taxon>Eukaryota</taxon>
        <taxon>Viridiplantae</taxon>
        <taxon>Streptophyta</taxon>
        <taxon>Embryophyta</taxon>
        <taxon>Tracheophyta</taxon>
        <taxon>Spermatophyta</taxon>
        <taxon>Magnoliopsida</taxon>
        <taxon>eudicotyledons</taxon>
        <taxon>Gunneridae</taxon>
        <taxon>Pentapetalae</taxon>
        <taxon>rosids</taxon>
        <taxon>fabids</taxon>
        <taxon>Rosales</taxon>
        <taxon>Rhamnaceae</taxon>
        <taxon>rhamnoid group</taxon>
        <taxon>Rhamneae</taxon>
        <taxon>Rhamnella</taxon>
    </lineage>
</organism>
<accession>A0A8K0MRM4</accession>
<evidence type="ECO:0008006" key="8">
    <source>
        <dbReference type="Google" id="ProtNLM"/>
    </source>
</evidence>
<dbReference type="OrthoDB" id="27483at2759"/>
<feature type="compositionally biased region" description="Basic and acidic residues" evidence="3">
    <location>
        <begin position="836"/>
        <end position="845"/>
    </location>
</feature>
<dbReference type="Gene3D" id="2.30.29.30">
    <property type="entry name" value="Pleckstrin-homology domain (PH domain)/Phosphotyrosine-binding domain (PTB)"/>
    <property type="match status" value="1"/>
</dbReference>
<proteinExistence type="predicted"/>
<evidence type="ECO:0000259" key="4">
    <source>
        <dbReference type="Pfam" id="PF04802"/>
    </source>
</evidence>
<feature type="region of interest" description="Disordered" evidence="3">
    <location>
        <begin position="684"/>
        <end position="914"/>
    </location>
</feature>
<dbReference type="InterPro" id="IPR055236">
    <property type="entry name" value="EVH1_PP4R3"/>
</dbReference>
<evidence type="ECO:0000256" key="2">
    <source>
        <dbReference type="ARBA" id="ARBA00023242"/>
    </source>
</evidence>
<dbReference type="SUPFAM" id="SSF48371">
    <property type="entry name" value="ARM repeat"/>
    <property type="match status" value="1"/>
</dbReference>
<dbReference type="Pfam" id="PF04802">
    <property type="entry name" value="PP4R3"/>
    <property type="match status" value="1"/>
</dbReference>
<evidence type="ECO:0000256" key="3">
    <source>
        <dbReference type="SAM" id="MobiDB-lite"/>
    </source>
</evidence>
<evidence type="ECO:0000259" key="5">
    <source>
        <dbReference type="Pfam" id="PF22972"/>
    </source>
</evidence>
<dbReference type="SUPFAM" id="SSF50729">
    <property type="entry name" value="PH domain-like"/>
    <property type="match status" value="1"/>
</dbReference>
<dbReference type="EMBL" id="VOIH02000001">
    <property type="protein sequence ID" value="KAF3456321.1"/>
    <property type="molecule type" value="Genomic_DNA"/>
</dbReference>
<feature type="compositionally biased region" description="Basic and acidic residues" evidence="3">
    <location>
        <begin position="777"/>
        <end position="787"/>
    </location>
</feature>
<feature type="compositionally biased region" description="Polar residues" evidence="3">
    <location>
        <begin position="807"/>
        <end position="830"/>
    </location>
</feature>
<reference evidence="6" key="1">
    <citation type="submission" date="2020-03" db="EMBL/GenBank/DDBJ databases">
        <title>A high-quality chromosome-level genome assembly of a woody plant with both climbing and erect habits, Rhamnella rubrinervis.</title>
        <authorList>
            <person name="Lu Z."/>
            <person name="Yang Y."/>
            <person name="Zhu X."/>
            <person name="Sun Y."/>
        </authorList>
    </citation>
    <scope>NUCLEOTIDE SEQUENCE</scope>
    <source>
        <strain evidence="6">BYM</strain>
        <tissue evidence="6">Leaf</tissue>
    </source>
</reference>
<feature type="domain" description="PP4R3 EVH1-like" evidence="5">
    <location>
        <begin position="15"/>
        <end position="113"/>
    </location>
</feature>
<dbReference type="AlphaFoldDB" id="A0A8K0MRM4"/>
<dbReference type="GO" id="GO:0005654">
    <property type="term" value="C:nucleoplasm"/>
    <property type="evidence" value="ECO:0007669"/>
    <property type="project" value="TreeGrafter"/>
</dbReference>
<feature type="compositionally biased region" description="Basic and acidic residues" evidence="3">
    <location>
        <begin position="750"/>
        <end position="759"/>
    </location>
</feature>
<dbReference type="GO" id="GO:0030289">
    <property type="term" value="C:protein phosphatase 4 complex"/>
    <property type="evidence" value="ECO:0007669"/>
    <property type="project" value="TreeGrafter"/>
</dbReference>
<dbReference type="PANTHER" id="PTHR23318:SF0">
    <property type="entry name" value="SERINE_THREONINE-PROTEIN PHOSPHATASE 4 REGULATORY SUBUNIT 3"/>
    <property type="match status" value="1"/>
</dbReference>
<feature type="compositionally biased region" description="Polar residues" evidence="3">
    <location>
        <begin position="704"/>
        <end position="715"/>
    </location>
</feature>
<feature type="domain" description="Serine/threonine-protein phosphatase 4 regulatory subunit 3-like central" evidence="4">
    <location>
        <begin position="152"/>
        <end position="661"/>
    </location>
</feature>
<comment type="subcellular location">
    <subcellularLocation>
        <location evidence="1">Nucleus</location>
    </subcellularLocation>
</comment>
<evidence type="ECO:0000313" key="7">
    <source>
        <dbReference type="Proteomes" id="UP000796880"/>
    </source>
</evidence>
<feature type="compositionally biased region" description="Acidic residues" evidence="3">
    <location>
        <begin position="688"/>
        <end position="703"/>
    </location>
</feature>
<dbReference type="Pfam" id="PF22972">
    <property type="entry name" value="EVH1_PP4R3"/>
    <property type="match status" value="1"/>
</dbReference>
<dbReference type="InterPro" id="IPR006887">
    <property type="entry name" value="P4R3-like_central_dom"/>
</dbReference>
<name>A0A8K0MRM4_9ROSA</name>
<comment type="caution">
    <text evidence="6">The sequence shown here is derived from an EMBL/GenBank/DDBJ whole genome shotgun (WGS) entry which is preliminary data.</text>
</comment>
<keyword evidence="2" id="KW-0539">Nucleus</keyword>
<dbReference type="InterPro" id="IPR011993">
    <property type="entry name" value="PH-like_dom_sf"/>
</dbReference>
<evidence type="ECO:0000256" key="1">
    <source>
        <dbReference type="ARBA" id="ARBA00004123"/>
    </source>
</evidence>
<dbReference type="GO" id="GO:0072542">
    <property type="term" value="F:protein phosphatase activator activity"/>
    <property type="evidence" value="ECO:0007669"/>
    <property type="project" value="TreeGrafter"/>
</dbReference>
<feature type="compositionally biased region" description="Acidic residues" evidence="3">
    <location>
        <begin position="740"/>
        <end position="749"/>
    </location>
</feature>
<sequence>MGAPEKSHTNANSMQRVKVYRLNDDGKWDDHGTGHVTVDYLERSEDLGLFVIDEDDNDTLLVHRISTEEIYRKQEDTIISWRDPEHSTDLALSFQETTGCNYIWDHICSVQRSLHFNSLNNETFHSTNSELRELPAIELSTLPLILKTVGESGIADQMRLTELILHDSDFFRKLMDLFRICEDLENIDGLHMIYKIVRGIILLNSPQIFEKIFGDDLIMDIIGCLEYDPEVPHVQHHRNFLKEHVVFKEAIPIKDDQVLSKIHQTYRVGYLKDVVLARVLDEPTVQNLNSIIHANNAIVVSLLKDDSTFIQELFARLRSPSTSEESKKNLVYFLHEFCSLSKSLPMVQQIRLFRDLTNEGIFDIITDALQSQDKKLVLTGTDILILFLNQDPSLLRSYVVRQEGFPLLGLLVKGMITDFGEDMHCQFLEILRSLLDSYTLSGAQRDTIIEIFYEKHLGQLIDVITASCPLDEDAQPIGKPLGSGGRVQDVMKPEILTNICDEQPIGKPSGSSGRVQDVVKPEILSNICELLCFCVVHHPYRIKCNFLLNNVIDKILLLTRRREKYLVVAAVRFVRTILTRHDEHLINHFVKNNLLKPVVDAFVGNGNRYNLLNSAVLELFEYIRKENLKSLLRYIVDSFWDQLVNFEYLPSIHSLKVKYEQCLENCGARGNVSVSDPRKRIDDRALEKEEEDYFNEDSDEEDTATASMSNTQKGQAQPVLANGVGASYQPPGPRPTGLVDYDDDEDDEEYKPPPRKQPETDEDEGTMESLRLKRQLASKDKEPELTKRQRLGKSSKSKDSVFAALCSTLSQAVLPSKKTASTVHTTSSPTADGDESLGRENHQENEVEVAAVSRSCEENNSSSDEENHRENESAASRSCTDRLHSTSDNRQLGGEDCSLLPPPKSSPEMTVNGS</sequence>
<evidence type="ECO:0000313" key="6">
    <source>
        <dbReference type="EMBL" id="KAF3456321.1"/>
    </source>
</evidence>